<reference evidence="1 2" key="1">
    <citation type="submission" date="2021-06" db="EMBL/GenBank/DDBJ databases">
        <title>A haploid diamondback moth (Plutella xylostella L.) genome assembly resolves 31 chromosomes and identifies a diamide resistance mutation.</title>
        <authorList>
            <person name="Ward C.M."/>
            <person name="Perry K.D."/>
            <person name="Baker G."/>
            <person name="Powis K."/>
            <person name="Heckel D.G."/>
            <person name="Baxter S.W."/>
        </authorList>
    </citation>
    <scope>NUCLEOTIDE SEQUENCE [LARGE SCALE GENOMIC DNA]</scope>
    <source>
        <strain evidence="1 2">LV</strain>
        <tissue evidence="1">Single pupa</tissue>
    </source>
</reference>
<protein>
    <submittedName>
        <fullName evidence="1">Uncharacterized protein</fullName>
    </submittedName>
</protein>
<proteinExistence type="predicted"/>
<comment type="caution">
    <text evidence="1">The sequence shown here is derived from an EMBL/GenBank/DDBJ whole genome shotgun (WGS) entry which is preliminary data.</text>
</comment>
<evidence type="ECO:0000313" key="2">
    <source>
        <dbReference type="Proteomes" id="UP000823941"/>
    </source>
</evidence>
<name>A0ABQ7Q2Y9_PLUXY</name>
<gene>
    <name evidence="1" type="ORF">JYU34_016218</name>
</gene>
<organism evidence="1 2">
    <name type="scientific">Plutella xylostella</name>
    <name type="common">Diamondback moth</name>
    <name type="synonym">Plutella maculipennis</name>
    <dbReference type="NCBI Taxonomy" id="51655"/>
    <lineage>
        <taxon>Eukaryota</taxon>
        <taxon>Metazoa</taxon>
        <taxon>Ecdysozoa</taxon>
        <taxon>Arthropoda</taxon>
        <taxon>Hexapoda</taxon>
        <taxon>Insecta</taxon>
        <taxon>Pterygota</taxon>
        <taxon>Neoptera</taxon>
        <taxon>Endopterygota</taxon>
        <taxon>Lepidoptera</taxon>
        <taxon>Glossata</taxon>
        <taxon>Ditrysia</taxon>
        <taxon>Yponomeutoidea</taxon>
        <taxon>Plutellidae</taxon>
        <taxon>Plutella</taxon>
    </lineage>
</organism>
<dbReference type="Proteomes" id="UP000823941">
    <property type="component" value="Chromosome 22"/>
</dbReference>
<dbReference type="EMBL" id="JAHIBW010000022">
    <property type="protein sequence ID" value="KAG7299298.1"/>
    <property type="molecule type" value="Genomic_DNA"/>
</dbReference>
<accession>A0ABQ7Q2Y9</accession>
<evidence type="ECO:0000313" key="1">
    <source>
        <dbReference type="EMBL" id="KAG7299298.1"/>
    </source>
</evidence>
<keyword evidence="2" id="KW-1185">Reference proteome</keyword>
<sequence>MLVREFGQPSSVSRHAIFAYFSPVPAPARVVRRLEVGNVGMPARGSRPQFSRRYSETDPLISRANTDGDCGIITRYMN</sequence>